<comment type="caution">
    <text evidence="2">The sequence shown here is derived from an EMBL/GenBank/DDBJ whole genome shotgun (WGS) entry which is preliminary data.</text>
</comment>
<keyword evidence="1" id="KW-0812">Transmembrane</keyword>
<sequence length="241" mass="26535">MSRLISAMKLDIKVQIRNHLYVIGIGFAVFLAILLSQLTSPSQLYTVVPVMTLLVIGGSTLLYVAAMILLEKGERTLHAVVVTPLQTSQYLGAKIGSLTLLATLESLFMIVGLMAIMRLSGPILWPNGFVLVGGILAIAIIYILIGIILVVRFNKITDFLVPMSGVAILLQLPFLHFLNIVQHPLFLFIPTSAQTLWMQGAFVPLSVGEWCYALGYTVLCFVGLFIWAKSAFHKHVIQKVR</sequence>
<keyword evidence="1" id="KW-0472">Membrane</keyword>
<dbReference type="EMBL" id="JACXAH010000008">
    <property type="protein sequence ID" value="MBD1372074.1"/>
    <property type="molecule type" value="Genomic_DNA"/>
</dbReference>
<evidence type="ECO:0008006" key="4">
    <source>
        <dbReference type="Google" id="ProtNLM"/>
    </source>
</evidence>
<feature type="transmembrane region" description="Helical" evidence="1">
    <location>
        <begin position="44"/>
        <end position="70"/>
    </location>
</feature>
<organism evidence="2 3">
    <name type="scientific">Polycladospora coralii</name>
    <dbReference type="NCBI Taxonomy" id="2771432"/>
    <lineage>
        <taxon>Bacteria</taxon>
        <taxon>Bacillati</taxon>
        <taxon>Bacillota</taxon>
        <taxon>Bacilli</taxon>
        <taxon>Bacillales</taxon>
        <taxon>Thermoactinomycetaceae</taxon>
        <taxon>Polycladospora</taxon>
    </lineage>
</organism>
<keyword evidence="1" id="KW-1133">Transmembrane helix</keyword>
<gene>
    <name evidence="2" type="ORF">IC620_06835</name>
</gene>
<proteinExistence type="predicted"/>
<feature type="transmembrane region" description="Helical" evidence="1">
    <location>
        <begin position="20"/>
        <end position="38"/>
    </location>
</feature>
<dbReference type="InterPro" id="IPR056926">
    <property type="entry name" value="FLQE3_permease"/>
</dbReference>
<accession>A0A926RU83</accession>
<protein>
    <recommendedName>
        <fullName evidence="4">ABC transporter permease</fullName>
    </recommendedName>
</protein>
<dbReference type="AlphaFoldDB" id="A0A926RU83"/>
<dbReference type="Proteomes" id="UP000661691">
    <property type="component" value="Unassembled WGS sequence"/>
</dbReference>
<feature type="transmembrane region" description="Helical" evidence="1">
    <location>
        <begin position="201"/>
        <end position="228"/>
    </location>
</feature>
<reference evidence="2" key="1">
    <citation type="submission" date="2020-09" db="EMBL/GenBank/DDBJ databases">
        <title>A novel bacterium of genus Hazenella, isolated from South China Sea.</title>
        <authorList>
            <person name="Huang H."/>
            <person name="Mo K."/>
            <person name="Hu Y."/>
        </authorList>
    </citation>
    <scope>NUCLEOTIDE SEQUENCE</scope>
    <source>
        <strain evidence="2">IB182357</strain>
    </source>
</reference>
<dbReference type="RefSeq" id="WP_191141850.1">
    <property type="nucleotide sequence ID" value="NZ_JACXAH010000008.1"/>
</dbReference>
<feature type="transmembrane region" description="Helical" evidence="1">
    <location>
        <begin position="129"/>
        <end position="152"/>
    </location>
</feature>
<dbReference type="Pfam" id="PF24686">
    <property type="entry name" value="FLQE3_permease"/>
    <property type="match status" value="1"/>
</dbReference>
<evidence type="ECO:0000313" key="3">
    <source>
        <dbReference type="Proteomes" id="UP000661691"/>
    </source>
</evidence>
<name>A0A926RU83_9BACL</name>
<feature type="transmembrane region" description="Helical" evidence="1">
    <location>
        <begin position="159"/>
        <end position="181"/>
    </location>
</feature>
<feature type="transmembrane region" description="Helical" evidence="1">
    <location>
        <begin position="91"/>
        <end position="117"/>
    </location>
</feature>
<keyword evidence="3" id="KW-1185">Reference proteome</keyword>
<evidence type="ECO:0000313" key="2">
    <source>
        <dbReference type="EMBL" id="MBD1372074.1"/>
    </source>
</evidence>
<evidence type="ECO:0000256" key="1">
    <source>
        <dbReference type="SAM" id="Phobius"/>
    </source>
</evidence>